<evidence type="ECO:0000256" key="1">
    <source>
        <dbReference type="SAM" id="MobiDB-lite"/>
    </source>
</evidence>
<evidence type="ECO:0000313" key="3">
    <source>
        <dbReference type="Proteomes" id="UP001066276"/>
    </source>
</evidence>
<proteinExistence type="predicted"/>
<gene>
    <name evidence="2" type="ORF">NDU88_006751</name>
</gene>
<evidence type="ECO:0000313" key="2">
    <source>
        <dbReference type="EMBL" id="KAJ1202956.1"/>
    </source>
</evidence>
<reference evidence="2" key="1">
    <citation type="journal article" date="2022" name="bioRxiv">
        <title>Sequencing and chromosome-scale assembly of the giantPleurodeles waltlgenome.</title>
        <authorList>
            <person name="Brown T."/>
            <person name="Elewa A."/>
            <person name="Iarovenko S."/>
            <person name="Subramanian E."/>
            <person name="Araus A.J."/>
            <person name="Petzold A."/>
            <person name="Susuki M."/>
            <person name="Suzuki K.-i.T."/>
            <person name="Hayashi T."/>
            <person name="Toyoda A."/>
            <person name="Oliveira C."/>
            <person name="Osipova E."/>
            <person name="Leigh N.D."/>
            <person name="Simon A."/>
            <person name="Yun M.H."/>
        </authorList>
    </citation>
    <scope>NUCLEOTIDE SEQUENCE</scope>
    <source>
        <strain evidence="2">20211129_DDA</strain>
        <tissue evidence="2">Liver</tissue>
    </source>
</reference>
<dbReference type="AlphaFoldDB" id="A0AAV7VQ04"/>
<organism evidence="2 3">
    <name type="scientific">Pleurodeles waltl</name>
    <name type="common">Iberian ribbed newt</name>
    <dbReference type="NCBI Taxonomy" id="8319"/>
    <lineage>
        <taxon>Eukaryota</taxon>
        <taxon>Metazoa</taxon>
        <taxon>Chordata</taxon>
        <taxon>Craniata</taxon>
        <taxon>Vertebrata</taxon>
        <taxon>Euteleostomi</taxon>
        <taxon>Amphibia</taxon>
        <taxon>Batrachia</taxon>
        <taxon>Caudata</taxon>
        <taxon>Salamandroidea</taxon>
        <taxon>Salamandridae</taxon>
        <taxon>Pleurodelinae</taxon>
        <taxon>Pleurodeles</taxon>
    </lineage>
</organism>
<dbReference type="EMBL" id="JANPWB010000003">
    <property type="protein sequence ID" value="KAJ1202956.1"/>
    <property type="molecule type" value="Genomic_DNA"/>
</dbReference>
<comment type="caution">
    <text evidence="2">The sequence shown here is derived from an EMBL/GenBank/DDBJ whole genome shotgun (WGS) entry which is preliminary data.</text>
</comment>
<name>A0AAV7VQ04_PLEWA</name>
<sequence length="83" mass="9321">MEDLIAKVFAQETLDPTTPEEDLFCDPEDTKLTPTNPFSPVSDLRDTLSPVSTPMMEESVRGPPLYRPSSLPFLMGIRLIRLL</sequence>
<accession>A0AAV7VQ04</accession>
<dbReference type="Proteomes" id="UP001066276">
    <property type="component" value="Chromosome 2_1"/>
</dbReference>
<keyword evidence="3" id="KW-1185">Reference proteome</keyword>
<protein>
    <submittedName>
        <fullName evidence="2">Uncharacterized protein</fullName>
    </submittedName>
</protein>
<feature type="region of interest" description="Disordered" evidence="1">
    <location>
        <begin position="30"/>
        <end position="49"/>
    </location>
</feature>